<organism evidence="4 5">
    <name type="scientific">Terrabacter terrae</name>
    <dbReference type="NCBI Taxonomy" id="318434"/>
    <lineage>
        <taxon>Bacteria</taxon>
        <taxon>Bacillati</taxon>
        <taxon>Actinomycetota</taxon>
        <taxon>Actinomycetes</taxon>
        <taxon>Micrococcales</taxon>
        <taxon>Intrasporangiaceae</taxon>
        <taxon>Terrabacter</taxon>
    </lineage>
</organism>
<dbReference type="InterPro" id="IPR012074">
    <property type="entry name" value="GAF_ANTAR"/>
</dbReference>
<evidence type="ECO:0000313" key="5">
    <source>
        <dbReference type="Proteomes" id="UP001501285"/>
    </source>
</evidence>
<dbReference type="InterPro" id="IPR029016">
    <property type="entry name" value="GAF-like_dom_sf"/>
</dbReference>
<dbReference type="Gene3D" id="3.30.450.40">
    <property type="match status" value="1"/>
</dbReference>
<dbReference type="EMBL" id="BAAANB010000021">
    <property type="protein sequence ID" value="GAA2038279.1"/>
    <property type="molecule type" value="Genomic_DNA"/>
</dbReference>
<proteinExistence type="predicted"/>
<dbReference type="InterPro" id="IPR005561">
    <property type="entry name" value="ANTAR"/>
</dbReference>
<dbReference type="SUPFAM" id="SSF55781">
    <property type="entry name" value="GAF domain-like"/>
    <property type="match status" value="1"/>
</dbReference>
<dbReference type="InterPro" id="IPR011006">
    <property type="entry name" value="CheY-like_superfamily"/>
</dbReference>
<gene>
    <name evidence="4" type="ORF">GCM10009740_33060</name>
</gene>
<dbReference type="PROSITE" id="PS50921">
    <property type="entry name" value="ANTAR"/>
    <property type="match status" value="1"/>
</dbReference>
<dbReference type="SMART" id="SM01012">
    <property type="entry name" value="ANTAR"/>
    <property type="match status" value="1"/>
</dbReference>
<evidence type="ECO:0000256" key="2">
    <source>
        <dbReference type="ARBA" id="ARBA00023163"/>
    </source>
</evidence>
<accession>A0ABN2UIX7</accession>
<reference evidence="4 5" key="1">
    <citation type="journal article" date="2019" name="Int. J. Syst. Evol. Microbiol.">
        <title>The Global Catalogue of Microorganisms (GCM) 10K type strain sequencing project: providing services to taxonomists for standard genome sequencing and annotation.</title>
        <authorList>
            <consortium name="The Broad Institute Genomics Platform"/>
            <consortium name="The Broad Institute Genome Sequencing Center for Infectious Disease"/>
            <person name="Wu L."/>
            <person name="Ma J."/>
        </authorList>
    </citation>
    <scope>NUCLEOTIDE SEQUENCE [LARGE SCALE GENOMIC DNA]</scope>
    <source>
        <strain evidence="4 5">JCM 14283</strain>
    </source>
</reference>
<keyword evidence="2" id="KW-0804">Transcription</keyword>
<sequence>MSLPTPAPTGAVEALLRTSTQAVPGVGHVSISLLERGGTVRTLATTGDVARRLDELQRALREGPSVDALHGDESIVGLHARCPQDAARWPELAPRVDALGLCTVLAVRMAWERKTLGVMTLGCDAPGGLPRQTVVLASAFAAHAAATVALARKAEQLELAMVTRQEIGQAVGILMERYGLTADAAFAYLRRLSQNGNVKLRDIADQLRLTGRLPGEEGPS</sequence>
<evidence type="ECO:0000259" key="3">
    <source>
        <dbReference type="PROSITE" id="PS50921"/>
    </source>
</evidence>
<dbReference type="SUPFAM" id="SSF52172">
    <property type="entry name" value="CheY-like"/>
    <property type="match status" value="1"/>
</dbReference>
<feature type="domain" description="ANTAR" evidence="3">
    <location>
        <begin position="147"/>
        <end position="208"/>
    </location>
</feature>
<evidence type="ECO:0000313" key="4">
    <source>
        <dbReference type="EMBL" id="GAA2038279.1"/>
    </source>
</evidence>
<dbReference type="RefSeq" id="WP_343993323.1">
    <property type="nucleotide sequence ID" value="NZ_BAAANB010000021.1"/>
</dbReference>
<name>A0ABN2UIX7_9MICO</name>
<dbReference type="InterPro" id="IPR036388">
    <property type="entry name" value="WH-like_DNA-bd_sf"/>
</dbReference>
<dbReference type="Gene3D" id="1.10.10.10">
    <property type="entry name" value="Winged helix-like DNA-binding domain superfamily/Winged helix DNA-binding domain"/>
    <property type="match status" value="1"/>
</dbReference>
<protein>
    <submittedName>
        <fullName evidence="4">GAF and ANTAR domain-containing protein</fullName>
    </submittedName>
</protein>
<dbReference type="PIRSF" id="PIRSF036625">
    <property type="entry name" value="GAF_ANTAR"/>
    <property type="match status" value="1"/>
</dbReference>
<comment type="caution">
    <text evidence="4">The sequence shown here is derived from an EMBL/GenBank/DDBJ whole genome shotgun (WGS) entry which is preliminary data.</text>
</comment>
<dbReference type="Proteomes" id="UP001501285">
    <property type="component" value="Unassembled WGS sequence"/>
</dbReference>
<evidence type="ECO:0000256" key="1">
    <source>
        <dbReference type="ARBA" id="ARBA00023015"/>
    </source>
</evidence>
<keyword evidence="5" id="KW-1185">Reference proteome</keyword>
<keyword evidence="1" id="KW-0805">Transcription regulation</keyword>
<dbReference type="Pfam" id="PF03861">
    <property type="entry name" value="ANTAR"/>
    <property type="match status" value="1"/>
</dbReference>